<evidence type="ECO:0000313" key="2">
    <source>
        <dbReference type="EMBL" id="CCD64144.1"/>
    </source>
</evidence>
<protein>
    <submittedName>
        <fullName evidence="2">Glycosyltransferase family 92 protein</fullName>
    </submittedName>
</protein>
<dbReference type="STRING" id="6239.M03F8.5.1"/>
<sequence>MLRRRTISALIQIVLITSLICLFYIVSQSHLNFKPNLKLEFRNFSEPHRQAHLFDNYCKFAWTDPMDSTLKKRLKFPKHASCEKYNIDLFKRYPATGEFSMKLKSYKNNLECVAQVLKGGLRPEAHTFKLGRTQNFSPKLNKRFWINADNFLITCFSKQLVIYRKQFMGLNMQEKLPLVVDGSFVIPEPDYTFHGEKSTRFSISILGLDSTSRAQFGRNMKKTSGLLDRLGSVVFNAYNKVGDNSAVNMLPIFANELQETESMSLIDETGDVNINKILPSKTPLNPDTIQWIWKQLPPEYITMYNDDIMHTSRGLFHYPPDNFLGGFSKPPAKFYYRPYYNHLYTQMNNWWRKCLDGQLLAEVFIDSWFRFERVFGKLPHFGFTFISSLTHDDPNNLNLLDNTLYHRLEYLNLIFKK</sequence>
<dbReference type="UCSC" id="M03F8.5">
    <property type="organism name" value="c. elegans"/>
</dbReference>
<dbReference type="CTD" id="187431"/>
<keyword evidence="1" id="KW-0472">Membrane</keyword>
<accession>O16375</accession>
<dbReference type="PANTHER" id="PTHR10974:SF6">
    <property type="entry name" value="PROTEIN CBG19234"/>
    <property type="match status" value="1"/>
</dbReference>
<gene>
    <name evidence="2" type="ORF">CELE_M03F8.5</name>
    <name evidence="2 4" type="ORF">M03F8.5</name>
</gene>
<reference evidence="2 3" key="1">
    <citation type="journal article" date="1998" name="Science">
        <title>Genome sequence of the nematode C. elegans: a platform for investigating biology.</title>
        <authorList>
            <consortium name="The C. elegans sequencing consortium"/>
            <person name="Sulson J.E."/>
            <person name="Waterston R."/>
        </authorList>
    </citation>
    <scope>NUCLEOTIDE SEQUENCE [LARGE SCALE GENOMIC DNA]</scope>
    <source>
        <strain evidence="2 3">Bristol N2</strain>
    </source>
</reference>
<dbReference type="WormBase" id="M03F8.5">
    <property type="protein sequence ID" value="CE33148"/>
    <property type="gene ID" value="WBGene00019764"/>
</dbReference>
<organism evidence="2 3">
    <name type="scientific">Caenorhabditis elegans</name>
    <dbReference type="NCBI Taxonomy" id="6239"/>
    <lineage>
        <taxon>Eukaryota</taxon>
        <taxon>Metazoa</taxon>
        <taxon>Ecdysozoa</taxon>
        <taxon>Nematoda</taxon>
        <taxon>Chromadorea</taxon>
        <taxon>Rhabditida</taxon>
        <taxon>Rhabditina</taxon>
        <taxon>Rhabditomorpha</taxon>
        <taxon>Rhabditoidea</taxon>
        <taxon>Rhabditidae</taxon>
        <taxon>Peloderinae</taxon>
        <taxon>Caenorhabditis</taxon>
    </lineage>
</organism>
<dbReference type="KEGG" id="cel:CELE_M03F8.5"/>
<dbReference type="eggNOG" id="ENOG502QPJQ">
    <property type="taxonomic scope" value="Eukaryota"/>
</dbReference>
<dbReference type="EMBL" id="BX284605">
    <property type="protein sequence ID" value="CCD64144.1"/>
    <property type="molecule type" value="Genomic_DNA"/>
</dbReference>
<dbReference type="PaxDb" id="6239-M03F8.5"/>
<dbReference type="PIR" id="T31807">
    <property type="entry name" value="T31807"/>
</dbReference>
<feature type="transmembrane region" description="Helical" evidence="1">
    <location>
        <begin position="7"/>
        <end position="26"/>
    </location>
</feature>
<dbReference type="Bgee" id="WBGene00019764">
    <property type="expression patterns" value="Expressed in larva"/>
</dbReference>
<keyword evidence="1" id="KW-0812">Transmembrane</keyword>
<dbReference type="AGR" id="WB:WBGene00019764"/>
<dbReference type="InParanoid" id="O16375"/>
<dbReference type="OrthoDB" id="413313at2759"/>
<name>O16375_CAEEL</name>
<proteinExistence type="predicted"/>
<evidence type="ECO:0000313" key="4">
    <source>
        <dbReference type="WormBase" id="M03F8.5"/>
    </source>
</evidence>
<dbReference type="RefSeq" id="NP_504546.2">
    <property type="nucleotide sequence ID" value="NM_072145.4"/>
</dbReference>
<dbReference type="InterPro" id="IPR004245">
    <property type="entry name" value="DUF229"/>
</dbReference>
<dbReference type="PANTHER" id="PTHR10974">
    <property type="entry name" value="FI08016P-RELATED"/>
    <property type="match status" value="1"/>
</dbReference>
<keyword evidence="3" id="KW-1185">Reference proteome</keyword>
<dbReference type="HOGENOM" id="CLU_659268_0_0_1"/>
<dbReference type="OMA" id="RFWINAD"/>
<keyword evidence="1" id="KW-1133">Transmembrane helix</keyword>
<dbReference type="Proteomes" id="UP000001940">
    <property type="component" value="Chromosome V"/>
</dbReference>
<dbReference type="Pfam" id="PF02995">
    <property type="entry name" value="DUF229"/>
    <property type="match status" value="1"/>
</dbReference>
<dbReference type="PhylomeDB" id="O16375"/>
<evidence type="ECO:0000313" key="3">
    <source>
        <dbReference type="Proteomes" id="UP000001940"/>
    </source>
</evidence>
<dbReference type="GeneID" id="187431"/>
<dbReference type="AlphaFoldDB" id="O16375"/>
<evidence type="ECO:0000256" key="1">
    <source>
        <dbReference type="SAM" id="Phobius"/>
    </source>
</evidence>